<dbReference type="SUPFAM" id="SSF52540">
    <property type="entry name" value="P-loop containing nucleoside triphosphate hydrolases"/>
    <property type="match status" value="1"/>
</dbReference>
<proteinExistence type="predicted"/>
<evidence type="ECO:0000259" key="1">
    <source>
        <dbReference type="Pfam" id="PF02492"/>
    </source>
</evidence>
<dbReference type="AlphaFoldDB" id="A0A853JJK6"/>
<protein>
    <submittedName>
        <fullName evidence="3">GTP-binding protein</fullName>
    </submittedName>
</protein>
<dbReference type="PANTHER" id="PTHR13748:SF62">
    <property type="entry name" value="COBW DOMAIN-CONTAINING PROTEIN"/>
    <property type="match status" value="1"/>
</dbReference>
<dbReference type="CDD" id="cd03112">
    <property type="entry name" value="CobW-like"/>
    <property type="match status" value="1"/>
</dbReference>
<dbReference type="EMBL" id="JACCKS010000005">
    <property type="protein sequence ID" value="NZA37556.1"/>
    <property type="molecule type" value="Genomic_DNA"/>
</dbReference>
<gene>
    <name evidence="3" type="ORF">H0N91_05230</name>
</gene>
<comment type="caution">
    <text evidence="3">The sequence shown here is derived from an EMBL/GenBank/DDBJ whole genome shotgun (WGS) entry which is preliminary data.</text>
</comment>
<dbReference type="InterPro" id="IPR027417">
    <property type="entry name" value="P-loop_NTPase"/>
</dbReference>
<evidence type="ECO:0000313" key="4">
    <source>
        <dbReference type="Proteomes" id="UP000586254"/>
    </source>
</evidence>
<evidence type="ECO:0000313" key="3">
    <source>
        <dbReference type="EMBL" id="NZA37556.1"/>
    </source>
</evidence>
<dbReference type="Gene3D" id="3.40.50.300">
    <property type="entry name" value="P-loop containing nucleotide triphosphate hydrolases"/>
    <property type="match status" value="1"/>
</dbReference>
<dbReference type="SUPFAM" id="SSF90002">
    <property type="entry name" value="Hypothetical protein YjiA, C-terminal domain"/>
    <property type="match status" value="1"/>
</dbReference>
<feature type="domain" description="CobW C-terminal" evidence="2">
    <location>
        <begin position="218"/>
        <end position="284"/>
    </location>
</feature>
<feature type="domain" description="CobW/HypB/UreG nucleotide-binding" evidence="1">
    <location>
        <begin position="8"/>
        <end position="182"/>
    </location>
</feature>
<dbReference type="Pfam" id="PF02492">
    <property type="entry name" value="cobW"/>
    <property type="match status" value="1"/>
</dbReference>
<dbReference type="InterPro" id="IPR003495">
    <property type="entry name" value="CobW/HypB/UreG_nucleotide-bd"/>
</dbReference>
<dbReference type="Proteomes" id="UP000586254">
    <property type="component" value="Unassembled WGS sequence"/>
</dbReference>
<name>A0A853JJK6_9FIRM</name>
<reference evidence="3 4" key="1">
    <citation type="submission" date="2020-07" db="EMBL/GenBank/DDBJ databases">
        <title>Organ Donor 1.</title>
        <authorList>
            <person name="Marsh A.J."/>
            <person name="Azcarate-Peril M.A."/>
        </authorList>
    </citation>
    <scope>NUCLEOTIDE SEQUENCE [LARGE SCALE GENOMIC DNA]</scope>
    <source>
        <strain evidence="3 4">AMC0717</strain>
    </source>
</reference>
<dbReference type="InterPro" id="IPR051316">
    <property type="entry name" value="Zinc-reg_GTPase_activator"/>
</dbReference>
<organism evidence="3 4">
    <name type="scientific">Eubacterium callanderi</name>
    <dbReference type="NCBI Taxonomy" id="53442"/>
    <lineage>
        <taxon>Bacteria</taxon>
        <taxon>Bacillati</taxon>
        <taxon>Bacillota</taxon>
        <taxon>Clostridia</taxon>
        <taxon>Eubacteriales</taxon>
        <taxon>Eubacteriaceae</taxon>
        <taxon>Eubacterium</taxon>
    </lineage>
</organism>
<dbReference type="GO" id="GO:0005737">
    <property type="term" value="C:cytoplasm"/>
    <property type="evidence" value="ECO:0007669"/>
    <property type="project" value="TreeGrafter"/>
</dbReference>
<dbReference type="PANTHER" id="PTHR13748">
    <property type="entry name" value="COBW-RELATED"/>
    <property type="match status" value="1"/>
</dbReference>
<sequence>MEGKMKLVLLTGFLGSGKTTFLTNLLKSFKDVKIGILMNEFGEKSIDGELIKGDGFDLLELTGGSVFCACLKENYIKGLASFLDYDLEYVFVESSGVADPSNMGTILETVTLISGKAYDYLGAICIVDGLYFLEQYDLIPALHKQLVYSNAVIINKTDLQSEDRLSQIEEKIKEVNSRTQIYRAAFCEVFMEEILAEMNGEQPAPVETTNTWESRPKTSVLRSDEPLDYQKFGAFLHDIKKYAYRIKGFVKTNAGDFEVSCVNEFAVMNPWKKELDQTEIVIISSVGIKIISEVLAAWKKFLGDVPMEFR</sequence>
<dbReference type="Pfam" id="PF07683">
    <property type="entry name" value="CobW_C"/>
    <property type="match status" value="1"/>
</dbReference>
<evidence type="ECO:0000259" key="2">
    <source>
        <dbReference type="Pfam" id="PF07683"/>
    </source>
</evidence>
<dbReference type="InterPro" id="IPR011629">
    <property type="entry name" value="CobW-like_C"/>
</dbReference>
<accession>A0A853JJK6</accession>